<feature type="transmembrane region" description="Helical" evidence="1">
    <location>
        <begin position="79"/>
        <end position="104"/>
    </location>
</feature>
<dbReference type="EMBL" id="JBDGHN010000002">
    <property type="protein sequence ID" value="MEN2750594.1"/>
    <property type="molecule type" value="Genomic_DNA"/>
</dbReference>
<evidence type="ECO:0000313" key="3">
    <source>
        <dbReference type="Proteomes" id="UP001461960"/>
    </source>
</evidence>
<feature type="transmembrane region" description="Helical" evidence="1">
    <location>
        <begin position="110"/>
        <end position="130"/>
    </location>
</feature>
<keyword evidence="1" id="KW-0812">Transmembrane</keyword>
<comment type="caution">
    <text evidence="2">The sequence shown here is derived from an EMBL/GenBank/DDBJ whole genome shotgun (WGS) entry which is preliminary data.</text>
</comment>
<protein>
    <submittedName>
        <fullName evidence="2">Uncharacterized protein</fullName>
    </submittedName>
</protein>
<feature type="transmembrane region" description="Helical" evidence="1">
    <location>
        <begin position="44"/>
        <end position="67"/>
    </location>
</feature>
<accession>A0ABU9X5B0</accession>
<proteinExistence type="predicted"/>
<name>A0ABU9X5B0_9GAMM</name>
<keyword evidence="3" id="KW-1185">Reference proteome</keyword>
<dbReference type="Proteomes" id="UP001461960">
    <property type="component" value="Unassembled WGS sequence"/>
</dbReference>
<keyword evidence="1" id="KW-1133">Transmembrane helix</keyword>
<dbReference type="RefSeq" id="WP_345832149.1">
    <property type="nucleotide sequence ID" value="NZ_JBDGHN010000002.1"/>
</dbReference>
<organism evidence="2 3">
    <name type="scientific">Psychrobacter saeujeotis</name>
    <dbReference type="NCBI Taxonomy" id="3143436"/>
    <lineage>
        <taxon>Bacteria</taxon>
        <taxon>Pseudomonadati</taxon>
        <taxon>Pseudomonadota</taxon>
        <taxon>Gammaproteobacteria</taxon>
        <taxon>Moraxellales</taxon>
        <taxon>Moraxellaceae</taxon>
        <taxon>Psychrobacter</taxon>
    </lineage>
</organism>
<sequence length="349" mass="38893">MAITWGISLIIQWVAFCYDKGHILPVHYWLDASVLGKTSFANKLIYRAGWIGIVGATFEVGSLAIYGYRKFNDGNTESWIFSGTAAFSIGVSAYAGFNLCLLAIASPAAVLPALPLLAIMFIGMTLSYTFQRLAFKFDDKQNVLIEYWLDNSVFGNKAMRTQDYFLINPFQSKPDFNSLAEDISGFITASTLFLANNRLQTFQGNVPVEHKTESNSEIRLPPVFGSVREHLTLFESQVHIGNWDKASQLTIEVVADKNGREQNLYKATFYHSASGKPSASSIASSAIEQLRPVVTKGESDDQYIINTQLLKFKPHSISRAKVIVTYTPDTSRNPSYPLKDVGYLDNNKY</sequence>
<evidence type="ECO:0000256" key="1">
    <source>
        <dbReference type="SAM" id="Phobius"/>
    </source>
</evidence>
<evidence type="ECO:0000313" key="2">
    <source>
        <dbReference type="EMBL" id="MEN2750594.1"/>
    </source>
</evidence>
<reference evidence="2 3" key="1">
    <citation type="submission" date="2024-05" db="EMBL/GenBank/DDBJ databases">
        <authorList>
            <person name="Kim H.-Y."/>
            <person name="Kim E."/>
            <person name="Cai Y."/>
            <person name="Yang S.-M."/>
            <person name="Lee W."/>
        </authorList>
    </citation>
    <scope>NUCLEOTIDE SEQUENCE [LARGE SCALE GENOMIC DNA]</scope>
    <source>
        <strain evidence="2 3">FBL11</strain>
    </source>
</reference>
<gene>
    <name evidence="2" type="ORF">AAIR29_02995</name>
</gene>
<keyword evidence="1" id="KW-0472">Membrane</keyword>